<dbReference type="Proteomes" id="UP000805704">
    <property type="component" value="Chromosome 10"/>
</dbReference>
<dbReference type="EMBL" id="CM024798">
    <property type="protein sequence ID" value="KAG8013870.1"/>
    <property type="molecule type" value="Genomic_DNA"/>
</dbReference>
<organism evidence="1 2">
    <name type="scientific">Nibea albiflora</name>
    <name type="common">Yellow drum</name>
    <name type="synonym">Corvina albiflora</name>
    <dbReference type="NCBI Taxonomy" id="240163"/>
    <lineage>
        <taxon>Eukaryota</taxon>
        <taxon>Metazoa</taxon>
        <taxon>Chordata</taxon>
        <taxon>Craniata</taxon>
        <taxon>Vertebrata</taxon>
        <taxon>Euteleostomi</taxon>
        <taxon>Actinopterygii</taxon>
        <taxon>Neopterygii</taxon>
        <taxon>Teleostei</taxon>
        <taxon>Neoteleostei</taxon>
        <taxon>Acanthomorphata</taxon>
        <taxon>Eupercaria</taxon>
        <taxon>Sciaenidae</taxon>
        <taxon>Nibea</taxon>
    </lineage>
</organism>
<keyword evidence="2" id="KW-1185">Reference proteome</keyword>
<evidence type="ECO:0000313" key="2">
    <source>
        <dbReference type="Proteomes" id="UP000805704"/>
    </source>
</evidence>
<protein>
    <submittedName>
        <fullName evidence="1">Pappalysin-2</fullName>
    </submittedName>
</protein>
<evidence type="ECO:0000313" key="1">
    <source>
        <dbReference type="EMBL" id="KAG8013870.1"/>
    </source>
</evidence>
<gene>
    <name evidence="1" type="primary">PAPPA2.2</name>
    <name evidence="1" type="ORF">GBF38_016082</name>
</gene>
<sequence>MPFTLRLDTHNAAIAAINSATFDEKMEIDAAMLSQVPGSPMCSSCQPLLYRIQRKPPSPAHREPSQCYVFDGDGVCEEFERGSSVQDCGYFTPLGYVDQWASTATASHHDPNHCPAHAATGEPSITKVGFAHPGVAASVMVYLAADGSWSGEQCRRTATILLSDTTGKNHSLGTHDLSCHRNPLVVNVTHDLSQPFFITASVILLFSSPSVAVGGVALRTSCHFSTFALTGCLRQPCQMDGCSPPQLEHATVRCTGGGESSRCSVECHRGFSITIISGKPNPPQQRETHLECFHGSWDRVVSCQPVDCGLPDQSHVYHAIFSCPWGTTFGKQCSFTCGSPAILQGDSDRLVCLEDSLWSFPEAYCKIECPEVPNIPDAKLLTADCLASGHDVGSVCRYKCNPGFYVTGSLKKKTPRKYFKLECLEGGQWEETTCEPISCPALPDVFQGMYTCTDDLYYDTRCTLQCPEATESSEIRCTKDGVWTAEFTMCSRLQGSCSPPPHLNSVEYSCDQGMDVGAVCYPTCIVDLRDPVVLPNGTTVDSLKHWMLPTEVQSIVCTGMMKWYPDPQDIHCIQSCEPFEGDGWCDTINNRAYCQYDGGDCCPSTLSTKKV</sequence>
<comment type="caution">
    <text evidence="1">The sequence shown here is derived from an EMBL/GenBank/DDBJ whole genome shotgun (WGS) entry which is preliminary data.</text>
</comment>
<name>A0ACB7FHX1_NIBAL</name>
<reference evidence="1" key="1">
    <citation type="submission" date="2020-04" db="EMBL/GenBank/DDBJ databases">
        <title>A chromosome-scale assembly and high-density genetic map of the yellow drum (Nibea albiflora) genome.</title>
        <authorList>
            <person name="Xu D."/>
            <person name="Zhang W."/>
            <person name="Chen R."/>
            <person name="Tan P."/>
            <person name="Wang L."/>
            <person name="Song H."/>
            <person name="Tian L."/>
            <person name="Zhu Q."/>
            <person name="Wang B."/>
        </authorList>
    </citation>
    <scope>NUCLEOTIDE SEQUENCE</scope>
    <source>
        <strain evidence="1">ZJHYS-2018</strain>
    </source>
</reference>
<accession>A0ACB7FHX1</accession>
<feature type="non-terminal residue" evidence="1">
    <location>
        <position position="611"/>
    </location>
</feature>
<proteinExistence type="predicted"/>